<evidence type="ECO:0000256" key="7">
    <source>
        <dbReference type="ARBA" id="ARBA00022475"/>
    </source>
</evidence>
<dbReference type="HAMAP" id="MF_00719">
    <property type="entry name" value="CobS"/>
    <property type="match status" value="1"/>
</dbReference>
<dbReference type="EMBL" id="BARW01013048">
    <property type="protein sequence ID" value="GAI75514.1"/>
    <property type="molecule type" value="Genomic_DNA"/>
</dbReference>
<name>X1T696_9ZZZZ</name>
<evidence type="ECO:0000256" key="5">
    <source>
        <dbReference type="ARBA" id="ARBA00013200"/>
    </source>
</evidence>
<comment type="similarity">
    <text evidence="4">Belongs to the CobS family.</text>
</comment>
<evidence type="ECO:0000256" key="11">
    <source>
        <dbReference type="ARBA" id="ARBA00022842"/>
    </source>
</evidence>
<evidence type="ECO:0000256" key="10">
    <source>
        <dbReference type="ARBA" id="ARBA00022692"/>
    </source>
</evidence>
<comment type="function">
    <text evidence="14">Joins adenosylcobinamide-GDP and alpha-ribazole to generate adenosylcobalamin (Ado-cobalamin). Also synthesizes adenosylcobalamin 5'-phosphate from adenosylcobinamide-GDP and alpha-ribazole 5'-phosphate.</text>
</comment>
<dbReference type="GO" id="GO:0009236">
    <property type="term" value="P:cobalamin biosynthetic process"/>
    <property type="evidence" value="ECO:0007669"/>
    <property type="project" value="UniProtKB-UniPathway"/>
</dbReference>
<evidence type="ECO:0000256" key="2">
    <source>
        <dbReference type="ARBA" id="ARBA00004651"/>
    </source>
</evidence>
<evidence type="ECO:0000256" key="8">
    <source>
        <dbReference type="ARBA" id="ARBA00022573"/>
    </source>
</evidence>
<feature type="non-terminal residue" evidence="20">
    <location>
        <position position="1"/>
    </location>
</feature>
<evidence type="ECO:0000256" key="16">
    <source>
        <dbReference type="ARBA" id="ARBA00032853"/>
    </source>
</evidence>
<reference evidence="20" key="1">
    <citation type="journal article" date="2014" name="Front. Microbiol.">
        <title>High frequency of phylogenetically diverse reductive dehalogenase-homologous genes in deep subseafloor sedimentary metagenomes.</title>
        <authorList>
            <person name="Kawai M."/>
            <person name="Futagami T."/>
            <person name="Toyoda A."/>
            <person name="Takaki Y."/>
            <person name="Nishi S."/>
            <person name="Hori S."/>
            <person name="Arai W."/>
            <person name="Tsubouchi T."/>
            <person name="Morono Y."/>
            <person name="Uchiyama I."/>
            <person name="Ito T."/>
            <person name="Fujiyama A."/>
            <person name="Inagaki F."/>
            <person name="Takami H."/>
        </authorList>
    </citation>
    <scope>NUCLEOTIDE SEQUENCE</scope>
    <source>
        <strain evidence="20">Expedition CK06-06</strain>
    </source>
</reference>
<dbReference type="EC" id="2.7.8.26" evidence="5"/>
<evidence type="ECO:0000256" key="13">
    <source>
        <dbReference type="ARBA" id="ARBA00023136"/>
    </source>
</evidence>
<evidence type="ECO:0000313" key="20">
    <source>
        <dbReference type="EMBL" id="GAI75514.1"/>
    </source>
</evidence>
<evidence type="ECO:0000256" key="9">
    <source>
        <dbReference type="ARBA" id="ARBA00022679"/>
    </source>
</evidence>
<organism evidence="20">
    <name type="scientific">marine sediment metagenome</name>
    <dbReference type="NCBI Taxonomy" id="412755"/>
    <lineage>
        <taxon>unclassified sequences</taxon>
        <taxon>metagenomes</taxon>
        <taxon>ecological metagenomes</taxon>
    </lineage>
</organism>
<dbReference type="Pfam" id="PF02654">
    <property type="entry name" value="CobS"/>
    <property type="match status" value="1"/>
</dbReference>
<protein>
    <recommendedName>
        <fullName evidence="6">Adenosylcobinamide-GDP ribazoletransferase</fullName>
        <ecNumber evidence="5">2.7.8.26</ecNumber>
    </recommendedName>
    <alternativeName>
        <fullName evidence="16">Cobalamin synthase</fullName>
    </alternativeName>
    <alternativeName>
        <fullName evidence="15">Cobalamin-5'-phosphate synthase</fullName>
    </alternativeName>
</protein>
<evidence type="ECO:0000256" key="17">
    <source>
        <dbReference type="ARBA" id="ARBA00048623"/>
    </source>
</evidence>
<comment type="subcellular location">
    <subcellularLocation>
        <location evidence="2">Cell membrane</location>
        <topology evidence="2">Multi-pass membrane protein</topology>
    </subcellularLocation>
</comment>
<comment type="cofactor">
    <cofactor evidence="1">
        <name>Mg(2+)</name>
        <dbReference type="ChEBI" id="CHEBI:18420"/>
    </cofactor>
</comment>
<comment type="catalytic activity">
    <reaction evidence="18">
        <text>alpha-ribazole 5'-phosphate + adenosylcob(III)inamide-GDP = adenosylcob(III)alamin 5'-phosphate + GMP + H(+)</text>
        <dbReference type="Rhea" id="RHEA:23560"/>
        <dbReference type="ChEBI" id="CHEBI:15378"/>
        <dbReference type="ChEBI" id="CHEBI:57918"/>
        <dbReference type="ChEBI" id="CHEBI:58115"/>
        <dbReference type="ChEBI" id="CHEBI:60487"/>
        <dbReference type="ChEBI" id="CHEBI:60493"/>
        <dbReference type="EC" id="2.7.8.26"/>
    </reaction>
</comment>
<keyword evidence="11" id="KW-0460">Magnesium</keyword>
<dbReference type="PANTHER" id="PTHR34148:SF1">
    <property type="entry name" value="ADENOSYLCOBINAMIDE-GDP RIBAZOLETRANSFERASE"/>
    <property type="match status" value="1"/>
</dbReference>
<dbReference type="GO" id="GO:0008818">
    <property type="term" value="F:cobalamin 5'-phosphate synthase activity"/>
    <property type="evidence" value="ECO:0007669"/>
    <property type="project" value="InterPro"/>
</dbReference>
<comment type="caution">
    <text evidence="20">The sequence shown here is derived from an EMBL/GenBank/DDBJ whole genome shotgun (WGS) entry which is preliminary data.</text>
</comment>
<evidence type="ECO:0000256" key="4">
    <source>
        <dbReference type="ARBA" id="ARBA00010561"/>
    </source>
</evidence>
<dbReference type="UniPathway" id="UPA00148">
    <property type="reaction ID" value="UER00238"/>
</dbReference>
<evidence type="ECO:0000256" key="12">
    <source>
        <dbReference type="ARBA" id="ARBA00022989"/>
    </source>
</evidence>
<dbReference type="AlphaFoldDB" id="X1T696"/>
<dbReference type="PANTHER" id="PTHR34148">
    <property type="entry name" value="ADENOSYLCOBINAMIDE-GDP RIBAZOLETRANSFERASE"/>
    <property type="match status" value="1"/>
</dbReference>
<feature type="transmembrane region" description="Helical" evidence="19">
    <location>
        <begin position="120"/>
        <end position="139"/>
    </location>
</feature>
<gene>
    <name evidence="20" type="ORF">S12H4_24178</name>
</gene>
<dbReference type="GO" id="GO:0051073">
    <property type="term" value="F:adenosylcobinamide-GDP ribazoletransferase activity"/>
    <property type="evidence" value="ECO:0007669"/>
    <property type="project" value="UniProtKB-EC"/>
</dbReference>
<keyword evidence="10 19" id="KW-0812">Transmembrane</keyword>
<keyword evidence="7" id="KW-1003">Cell membrane</keyword>
<evidence type="ECO:0000256" key="18">
    <source>
        <dbReference type="ARBA" id="ARBA00049504"/>
    </source>
</evidence>
<evidence type="ECO:0000256" key="1">
    <source>
        <dbReference type="ARBA" id="ARBA00001946"/>
    </source>
</evidence>
<evidence type="ECO:0000256" key="15">
    <source>
        <dbReference type="ARBA" id="ARBA00032605"/>
    </source>
</evidence>
<feature type="transmembrane region" description="Helical" evidence="19">
    <location>
        <begin position="36"/>
        <end position="57"/>
    </location>
</feature>
<keyword evidence="9" id="KW-0808">Transferase</keyword>
<sequence length="169" mass="18530">LHLDGFADSVDGFLGGHDKEEILKIMKDSSTGAKGVVALVSLLLLKFVFLIETPLFLKDAVLFFTPTVGRWSMVIAAFIGKPARLKNSMGKLFMDYVGWRELAFASLTMSVIGILLFRLYFLHLVIIGIGIVLLILKYCQKRIGGISGDILGAINEIVEVSILLTVCIL</sequence>
<feature type="non-terminal residue" evidence="20">
    <location>
        <position position="169"/>
    </location>
</feature>
<keyword evidence="12 19" id="KW-1133">Transmembrane helix</keyword>
<dbReference type="InterPro" id="IPR003805">
    <property type="entry name" value="CobS"/>
</dbReference>
<proteinExistence type="inferred from homology"/>
<evidence type="ECO:0000256" key="19">
    <source>
        <dbReference type="SAM" id="Phobius"/>
    </source>
</evidence>
<evidence type="ECO:0000256" key="14">
    <source>
        <dbReference type="ARBA" id="ARBA00025228"/>
    </source>
</evidence>
<keyword evidence="8" id="KW-0169">Cobalamin biosynthesis</keyword>
<evidence type="ECO:0000256" key="6">
    <source>
        <dbReference type="ARBA" id="ARBA00015850"/>
    </source>
</evidence>
<comment type="catalytic activity">
    <reaction evidence="17">
        <text>alpha-ribazole + adenosylcob(III)inamide-GDP = adenosylcob(III)alamin + GMP + H(+)</text>
        <dbReference type="Rhea" id="RHEA:16049"/>
        <dbReference type="ChEBI" id="CHEBI:10329"/>
        <dbReference type="ChEBI" id="CHEBI:15378"/>
        <dbReference type="ChEBI" id="CHEBI:18408"/>
        <dbReference type="ChEBI" id="CHEBI:58115"/>
        <dbReference type="ChEBI" id="CHEBI:60487"/>
        <dbReference type="EC" id="2.7.8.26"/>
    </reaction>
</comment>
<keyword evidence="13 19" id="KW-0472">Membrane</keyword>
<evidence type="ECO:0000256" key="3">
    <source>
        <dbReference type="ARBA" id="ARBA00004663"/>
    </source>
</evidence>
<comment type="pathway">
    <text evidence="3">Cofactor biosynthesis; adenosylcobalamin biosynthesis; adenosylcobalamin from cob(II)yrinate a,c-diamide: step 7/7.</text>
</comment>
<dbReference type="GO" id="GO:0005886">
    <property type="term" value="C:plasma membrane"/>
    <property type="evidence" value="ECO:0007669"/>
    <property type="project" value="UniProtKB-SubCell"/>
</dbReference>
<accession>X1T696</accession>